<dbReference type="Pfam" id="PF01807">
    <property type="entry name" value="Zn_ribbon_DnaG"/>
    <property type="match status" value="1"/>
</dbReference>
<dbReference type="InterPro" id="IPR037068">
    <property type="entry name" value="DNA_primase_core_N_sf"/>
</dbReference>
<comment type="domain">
    <text evidence="12">Contains an N-terminal zinc-binding domain, a central core domain that contains the primase activity, and a C-terminal DnaB-binding domain.</text>
</comment>
<evidence type="ECO:0000256" key="1">
    <source>
        <dbReference type="ARBA" id="ARBA00022478"/>
    </source>
</evidence>
<dbReference type="FunFam" id="3.90.980.10:FF:000001">
    <property type="entry name" value="DNA primase"/>
    <property type="match status" value="1"/>
</dbReference>
<proteinExistence type="inferred from homology"/>
<dbReference type="HAMAP" id="MF_00974">
    <property type="entry name" value="DNA_primase_DnaG"/>
    <property type="match status" value="1"/>
</dbReference>
<dbReference type="AlphaFoldDB" id="A0A9Q2D0T6"/>
<feature type="zinc finger region" description="CHC2-type" evidence="12 14">
    <location>
        <begin position="37"/>
        <end position="61"/>
    </location>
</feature>
<dbReference type="Proteomes" id="UP000579136">
    <property type="component" value="Unassembled WGS sequence"/>
</dbReference>
<keyword evidence="4 12" id="KW-0548">Nucleotidyltransferase</keyword>
<evidence type="ECO:0000256" key="9">
    <source>
        <dbReference type="ARBA" id="ARBA00022842"/>
    </source>
</evidence>
<dbReference type="InterPro" id="IPR006171">
    <property type="entry name" value="TOPRIM_dom"/>
</dbReference>
<dbReference type="GO" id="GO:0003899">
    <property type="term" value="F:DNA-directed RNA polymerase activity"/>
    <property type="evidence" value="ECO:0007669"/>
    <property type="project" value="UniProtKB-UniRule"/>
</dbReference>
<dbReference type="SMART" id="SM00400">
    <property type="entry name" value="ZnF_CHCC"/>
    <property type="match status" value="1"/>
</dbReference>
<dbReference type="Pfam" id="PF13155">
    <property type="entry name" value="Toprim_2"/>
    <property type="match status" value="1"/>
</dbReference>
<accession>A0A9Q2D0T6</accession>
<keyword evidence="3 12" id="KW-0808">Transferase</keyword>
<keyword evidence="7 12" id="KW-0863">Zinc-finger</keyword>
<dbReference type="InterPro" id="IPR030846">
    <property type="entry name" value="DnaG_bac"/>
</dbReference>
<dbReference type="InterPro" id="IPR006295">
    <property type="entry name" value="DNA_primase_DnaG"/>
</dbReference>
<comment type="subunit">
    <text evidence="12">Monomer. Interacts with DnaB.</text>
</comment>
<comment type="function">
    <text evidence="12 13">RNA polymerase that catalyzes the synthesis of short RNA molecules used as primers for DNA polymerase during DNA replication.</text>
</comment>
<dbReference type="InterPro" id="IPR036977">
    <property type="entry name" value="DNA_primase_Znf_CHC2"/>
</dbReference>
<dbReference type="GO" id="GO:0000428">
    <property type="term" value="C:DNA-directed RNA polymerase complex"/>
    <property type="evidence" value="ECO:0007669"/>
    <property type="project" value="UniProtKB-KW"/>
</dbReference>
<dbReference type="PANTHER" id="PTHR30313">
    <property type="entry name" value="DNA PRIMASE"/>
    <property type="match status" value="1"/>
</dbReference>
<feature type="domain" description="Toprim" evidence="15">
    <location>
        <begin position="253"/>
        <end position="334"/>
    </location>
</feature>
<evidence type="ECO:0000256" key="8">
    <source>
        <dbReference type="ARBA" id="ARBA00022833"/>
    </source>
</evidence>
<keyword evidence="11 12" id="KW-0804">Transcription</keyword>
<dbReference type="SUPFAM" id="SSF56731">
    <property type="entry name" value="DNA primase core"/>
    <property type="match status" value="1"/>
</dbReference>
<dbReference type="GO" id="GO:0006269">
    <property type="term" value="P:DNA replication, synthesis of primer"/>
    <property type="evidence" value="ECO:0007669"/>
    <property type="project" value="UniProtKB-UniRule"/>
</dbReference>
<dbReference type="InterPro" id="IPR050219">
    <property type="entry name" value="DnaG_primase"/>
</dbReference>
<evidence type="ECO:0000256" key="12">
    <source>
        <dbReference type="HAMAP-Rule" id="MF_00974"/>
    </source>
</evidence>
<comment type="cofactor">
    <cofactor evidence="12 13 14">
        <name>Zn(2+)</name>
        <dbReference type="ChEBI" id="CHEBI:29105"/>
    </cofactor>
    <text evidence="12 13 14">Binds 1 zinc ion per monomer.</text>
</comment>
<dbReference type="SUPFAM" id="SSF57783">
    <property type="entry name" value="Zinc beta-ribbon"/>
    <property type="match status" value="1"/>
</dbReference>
<dbReference type="GO" id="GO:0008270">
    <property type="term" value="F:zinc ion binding"/>
    <property type="evidence" value="ECO:0007669"/>
    <property type="project" value="UniProtKB-UniRule"/>
</dbReference>
<dbReference type="SMART" id="SM00493">
    <property type="entry name" value="TOPRIM"/>
    <property type="match status" value="1"/>
</dbReference>
<evidence type="ECO:0000256" key="5">
    <source>
        <dbReference type="ARBA" id="ARBA00022705"/>
    </source>
</evidence>
<dbReference type="GO" id="GO:0005737">
    <property type="term" value="C:cytoplasm"/>
    <property type="evidence" value="ECO:0007669"/>
    <property type="project" value="TreeGrafter"/>
</dbReference>
<keyword evidence="17" id="KW-1185">Reference proteome</keyword>
<keyword evidence="2 12" id="KW-0639">Primosome</keyword>
<dbReference type="Gene3D" id="3.90.580.10">
    <property type="entry name" value="Zinc finger, CHC2-type domain"/>
    <property type="match status" value="1"/>
</dbReference>
<dbReference type="CDD" id="cd03364">
    <property type="entry name" value="TOPRIM_DnaG_primases"/>
    <property type="match status" value="1"/>
</dbReference>
<dbReference type="Pfam" id="PF08275">
    <property type="entry name" value="DNAG_N"/>
    <property type="match status" value="1"/>
</dbReference>
<organism evidence="16 17">
    <name type="scientific">Nosocomiicoccus ampullae</name>
    <dbReference type="NCBI Taxonomy" id="489910"/>
    <lineage>
        <taxon>Bacteria</taxon>
        <taxon>Bacillati</taxon>
        <taxon>Bacillota</taxon>
        <taxon>Bacilli</taxon>
        <taxon>Bacillales</taxon>
        <taxon>Staphylococcaceae</taxon>
        <taxon>Nosocomiicoccus</taxon>
    </lineage>
</organism>
<keyword evidence="5 12" id="KW-0235">DNA replication</keyword>
<dbReference type="PIRSF" id="PIRSF002811">
    <property type="entry name" value="DnaG"/>
    <property type="match status" value="1"/>
</dbReference>
<keyword evidence="9" id="KW-0460">Magnesium</keyword>
<keyword evidence="1 12" id="KW-0240">DNA-directed RNA polymerase</keyword>
<dbReference type="Gene3D" id="3.90.980.10">
    <property type="entry name" value="DNA primase, catalytic core, N-terminal domain"/>
    <property type="match status" value="1"/>
</dbReference>
<dbReference type="RefSeq" id="WP_183675299.1">
    <property type="nucleotide sequence ID" value="NZ_CBCRYX010000010.1"/>
</dbReference>
<evidence type="ECO:0000256" key="3">
    <source>
        <dbReference type="ARBA" id="ARBA00022679"/>
    </source>
</evidence>
<evidence type="ECO:0000256" key="13">
    <source>
        <dbReference type="PIRNR" id="PIRNR002811"/>
    </source>
</evidence>
<dbReference type="InterPro" id="IPR013264">
    <property type="entry name" value="DNAG_N"/>
</dbReference>
<dbReference type="Gene3D" id="3.40.1360.10">
    <property type="match status" value="1"/>
</dbReference>
<dbReference type="GO" id="GO:1990077">
    <property type="term" value="C:primosome complex"/>
    <property type="evidence" value="ECO:0007669"/>
    <property type="project" value="UniProtKB-KW"/>
</dbReference>
<dbReference type="PANTHER" id="PTHR30313:SF2">
    <property type="entry name" value="DNA PRIMASE"/>
    <property type="match status" value="1"/>
</dbReference>
<keyword evidence="6 12" id="KW-0479">Metal-binding</keyword>
<evidence type="ECO:0000256" key="11">
    <source>
        <dbReference type="ARBA" id="ARBA00023163"/>
    </source>
</evidence>
<evidence type="ECO:0000313" key="16">
    <source>
        <dbReference type="EMBL" id="MBB5176581.1"/>
    </source>
</evidence>
<dbReference type="InterPro" id="IPR016136">
    <property type="entry name" value="DNA_helicase_N/primase_C"/>
</dbReference>
<keyword evidence="10 12" id="KW-0238">DNA-binding</keyword>
<evidence type="ECO:0000256" key="6">
    <source>
        <dbReference type="ARBA" id="ARBA00022723"/>
    </source>
</evidence>
<dbReference type="EC" id="2.7.7.101" evidence="12"/>
<evidence type="ECO:0000259" key="15">
    <source>
        <dbReference type="PROSITE" id="PS50880"/>
    </source>
</evidence>
<evidence type="ECO:0000256" key="4">
    <source>
        <dbReference type="ARBA" id="ARBA00022695"/>
    </source>
</evidence>
<dbReference type="FunFam" id="3.90.580.10:FF:000001">
    <property type="entry name" value="DNA primase"/>
    <property type="match status" value="1"/>
</dbReference>
<comment type="similarity">
    <text evidence="12 13">Belongs to the DnaG primase family.</text>
</comment>
<evidence type="ECO:0000256" key="14">
    <source>
        <dbReference type="PIRSR" id="PIRSR002811-1"/>
    </source>
</evidence>
<gene>
    <name evidence="12" type="primary">dnaG</name>
    <name evidence="16" type="ORF">HNQ45_001469</name>
</gene>
<comment type="caution">
    <text evidence="16">The sequence shown here is derived from an EMBL/GenBank/DDBJ whole genome shotgun (WGS) entry which is preliminary data.</text>
</comment>
<sequence>MANQSVTEQVKESVDIVDLISEYVDLEKRGSNYLGLCPFHNENTPSFNVNKEKGFYYCFGCQASGSVIDFYKEMENLSFSEALRDLGNRAGLKIKYKQESINSKDLQLIKMHEHLVDLYHEILTETKEGETALNYLLDRGFTLEQIKREKIGLSPNMSDGTIKVLEKLGYSKEMMYQAGLVARNEETFQYFDRFRNRIMIPIKNHKGRYVAFTARALGDDHPKYLNSPETDIFHKSRLIFNLSDSYKVIQDRKEVIMMEGHMDVLKVKGTNIKNVVGTMGTSVSKEQIEILKRVTQNITLMFDGDKAGKNATTSVGEKILEMQANPYVISLPSGMDPDEYIEKYGSESFENYIKENRDHFILYDAKEKLKDSKDNDLMFTENLNRSIQLLKYVQNEVEESRILRGLSDLYEIEADLIKRQLPKRKEVRRQKETFHRPSILNVTSREFKERHIIHTFINDKSALETFKSKLDSELFQTEGYYGIIKNLVEYFSEFDTFDKQMFLSYIDHEQLSNLERILDTDLPILGESELNDYVNAISGMSSSSGEKNKLIKEIEQAELIGDDTRALELFSQLIELQKSPKSK</sequence>
<dbReference type="InterPro" id="IPR002694">
    <property type="entry name" value="Znf_CHC2"/>
</dbReference>
<reference evidence="16 17" key="1">
    <citation type="submission" date="2020-08" db="EMBL/GenBank/DDBJ databases">
        <title>Genomic Encyclopedia of Type Strains, Phase IV (KMG-IV): sequencing the most valuable type-strain genomes for metagenomic binning, comparative biology and taxonomic classification.</title>
        <authorList>
            <person name="Goeker M."/>
        </authorList>
    </citation>
    <scope>NUCLEOTIDE SEQUENCE [LARGE SCALE GENOMIC DNA]</scope>
    <source>
        <strain evidence="16 17">DSM 19163</strain>
    </source>
</reference>
<evidence type="ECO:0000256" key="10">
    <source>
        <dbReference type="ARBA" id="ARBA00023125"/>
    </source>
</evidence>
<dbReference type="Gene3D" id="1.10.860.10">
    <property type="entry name" value="DNAb Helicase, Chain A"/>
    <property type="match status" value="1"/>
</dbReference>
<dbReference type="InterPro" id="IPR034151">
    <property type="entry name" value="TOPRIM_DnaG_bac"/>
</dbReference>
<dbReference type="NCBIfam" id="TIGR01391">
    <property type="entry name" value="dnaG"/>
    <property type="match status" value="1"/>
</dbReference>
<name>A0A9Q2D0T6_9STAP</name>
<evidence type="ECO:0000256" key="7">
    <source>
        <dbReference type="ARBA" id="ARBA00022771"/>
    </source>
</evidence>
<dbReference type="GO" id="GO:0003677">
    <property type="term" value="F:DNA binding"/>
    <property type="evidence" value="ECO:0007669"/>
    <property type="project" value="UniProtKB-KW"/>
</dbReference>
<comment type="catalytic activity">
    <reaction evidence="12">
        <text>ssDNA + n NTP = ssDNA/pppN(pN)n-1 hybrid + (n-1) diphosphate.</text>
        <dbReference type="EC" id="2.7.7.101"/>
    </reaction>
</comment>
<dbReference type="PROSITE" id="PS50880">
    <property type="entry name" value="TOPRIM"/>
    <property type="match status" value="1"/>
</dbReference>
<dbReference type="EMBL" id="JACHHF010000009">
    <property type="protein sequence ID" value="MBB5176581.1"/>
    <property type="molecule type" value="Genomic_DNA"/>
</dbReference>
<evidence type="ECO:0000256" key="2">
    <source>
        <dbReference type="ARBA" id="ARBA00022515"/>
    </source>
</evidence>
<protein>
    <recommendedName>
        <fullName evidence="12 13">DNA primase</fullName>
        <ecNumber evidence="12">2.7.7.101</ecNumber>
    </recommendedName>
</protein>
<evidence type="ECO:0000313" key="17">
    <source>
        <dbReference type="Proteomes" id="UP000579136"/>
    </source>
</evidence>
<keyword evidence="8 12" id="KW-0862">Zinc</keyword>